<evidence type="ECO:0000256" key="6">
    <source>
        <dbReference type="ARBA" id="ARBA00022840"/>
    </source>
</evidence>
<organism evidence="12">
    <name type="scientific">Salpingoeca rosetta (strain ATCC 50818 / BSB-021)</name>
    <dbReference type="NCBI Taxonomy" id="946362"/>
    <lineage>
        <taxon>Eukaryota</taxon>
        <taxon>Choanoflagellata</taxon>
        <taxon>Craspedida</taxon>
        <taxon>Salpingoecidae</taxon>
        <taxon>Salpingoeca</taxon>
    </lineage>
</organism>
<dbReference type="Pfam" id="PF13306">
    <property type="entry name" value="LRR_5"/>
    <property type="match status" value="1"/>
</dbReference>
<dbReference type="eggNOG" id="KOG4641">
    <property type="taxonomic scope" value="Eukaryota"/>
</dbReference>
<gene>
    <name evidence="11" type="ORF">PTSG_08407</name>
</gene>
<feature type="region of interest" description="Disordered" evidence="7">
    <location>
        <begin position="64"/>
        <end position="111"/>
    </location>
</feature>
<feature type="domain" description="Protein kinase" evidence="10">
    <location>
        <begin position="1047"/>
        <end position="1378"/>
    </location>
</feature>
<dbReference type="PANTHER" id="PTHR48056">
    <property type="entry name" value="LRR RECEPTOR-LIKE SERINE/THREONINE-PROTEIN KINASE-RELATED"/>
    <property type="match status" value="1"/>
</dbReference>
<evidence type="ECO:0000259" key="10">
    <source>
        <dbReference type="PROSITE" id="PS50011"/>
    </source>
</evidence>
<dbReference type="InParanoid" id="F2UJL3"/>
<dbReference type="Pfam" id="PF00069">
    <property type="entry name" value="Pkinase"/>
    <property type="match status" value="1"/>
</dbReference>
<proteinExistence type="predicted"/>
<keyword evidence="1" id="KW-0433">Leucine-rich repeat</keyword>
<keyword evidence="8" id="KW-0472">Membrane</keyword>
<feature type="transmembrane region" description="Helical" evidence="8">
    <location>
        <begin position="987"/>
        <end position="1008"/>
    </location>
</feature>
<keyword evidence="5 11" id="KW-0418">Kinase</keyword>
<evidence type="ECO:0000313" key="12">
    <source>
        <dbReference type="Proteomes" id="UP000007799"/>
    </source>
</evidence>
<sequence length="1382" mass="154315">MRQCWWLLLMIVVSAVVHVWGAQSKRSSVHAATIAHQSTGDEEHNKQLLCRQVDDVLERLALRLQEDQEEESSARTRNRSRRTDHHHHHHHHHEQHHHEQHHNQQRQQQQQIVHFDHGLSVPQRRAGARHLWDPQPLDLSPIRTMAQLFGCCVNCSVSHTNPTTTRAGNHSQQHHQHDQNGGSLSKTTTVGQQLTTRAWESHRPTSRATNTRRVRRDTPLLLSRQLSEGFCTLASLFDSTCPGPLNNHTLTITFEGETAIDHNENATASGRALLDSFSADVHELTLRGIIHDQPLQWLLHNVDWSALSSITLEGLQAPEFQFHLLNSLQGISDVRIRHHAHLSISTRAFTRAHQLSTLSLRNNSLLALPEHAFAGMTALRVLDLRQNRIRTVSAAILAPLSSVRQLLLDFNLVSSIEPSAFNTTTQLTMLTLSFNAMSAIPDGLFHPLSRLRRLNLGGNPIHSLRPATFSSQTALQELNLDNMLLQSVPPHLFAHNTRLRILYLFRNFLTSLPEDLLAGMSQLRDLFLDGNRLTALQDGLFRHLTALDFLTVSHNQLTTLPRGLFDNCTALRVIHAQGNKLALLPPGVFRSTPSLQLVYLANNRLRSIDGVFEQTTPTLVRVDLDHNQLSRFEVNAPLSRLSAITLRNNPLASLPDLAGMHVLQELRLLNHHIQRLDLTPVLASASLQIVQLDASPDAKSVALVDTAQLASRPPPTQLHTLHLSHIDTRALFRQALPPLSLNRLHLGWPGMNEDSVPLSHICRLLADSVQDISLTTTMYKTVSLCDNKTYHAVFLQDNTALRTVEVPTGVRTLNVSGCHALDRIDVPFVDVLDVSQTLLGPSQAVCDTLGRRILFARDMNPAKFRTLEVSVTLRRCLERLDVLDLSRNSWLDLPGELSRLTSRPVALSSQPRLTADLVIIRSRAAPPLLQVAGTPVQCNLQLGNEDLRLPLGIATFVTETVYTFHCTCARGFKLTSGGRCVVDNPDIAGIAVGSVIGGLFFGLFVAWLSRRYRGLTKRIDLQEQLLVERDEEVMALKKAWEIEYDELRMTKRVAAGAFGVVFEAEWDTVMVAVKVLQQAVMAFDESTVLEFEKEVEFLQRTRHPNVVRFFGAGTNPSGSPFLVLEFVAMGSLKDLLGKDMEQVLREVRNRKVEESNSSSGGVRDDVNSVWELKLRLLRDIASGMAFIHSLDQMHRDLKSGNVLVSSSLRAKITDFGSIRQCFTRGGGGRAHGSSHTRLSSSQADDDPQYSQRTGLQTMASMTLTAGVGTPLYMAPEALMGDKYSFGADVFSFGVLMWEVATQRPPDLIEQEKGGDFRGPLLPAITELLTEGKRLKFHDTDGIPEWFETLTLDCMAHDPAQRPSFNELKLNRLGGHTRNMLKS</sequence>
<keyword evidence="8" id="KW-1133">Transmembrane helix</keyword>
<dbReference type="RefSeq" id="XP_004990656.1">
    <property type="nucleotide sequence ID" value="XM_004990599.1"/>
</dbReference>
<accession>F2UJL3</accession>
<dbReference type="Gene3D" id="3.30.200.20">
    <property type="entry name" value="Phosphorylase Kinase, domain 1"/>
    <property type="match status" value="1"/>
</dbReference>
<dbReference type="STRING" id="946362.F2UJL3"/>
<keyword evidence="2" id="KW-0808">Transferase</keyword>
<evidence type="ECO:0000313" key="11">
    <source>
        <dbReference type="EMBL" id="EGD77312.1"/>
    </source>
</evidence>
<feature type="region of interest" description="Disordered" evidence="7">
    <location>
        <begin position="163"/>
        <end position="216"/>
    </location>
</feature>
<dbReference type="OrthoDB" id="2015831at2759"/>
<evidence type="ECO:0000256" key="7">
    <source>
        <dbReference type="SAM" id="MobiDB-lite"/>
    </source>
</evidence>
<keyword evidence="8" id="KW-0812">Transmembrane</keyword>
<evidence type="ECO:0000256" key="2">
    <source>
        <dbReference type="ARBA" id="ARBA00022679"/>
    </source>
</evidence>
<evidence type="ECO:0000256" key="8">
    <source>
        <dbReference type="SAM" id="Phobius"/>
    </source>
</evidence>
<feature type="compositionally biased region" description="Basic residues" evidence="7">
    <location>
        <begin position="76"/>
        <end position="104"/>
    </location>
</feature>
<name>F2UJL3_SALR5</name>
<dbReference type="Gene3D" id="1.10.510.10">
    <property type="entry name" value="Transferase(Phosphotransferase) domain 1"/>
    <property type="match status" value="1"/>
</dbReference>
<keyword evidence="9" id="KW-0732">Signal</keyword>
<keyword evidence="3" id="KW-0677">Repeat</keyword>
<dbReference type="GeneID" id="16071214"/>
<evidence type="ECO:0000256" key="1">
    <source>
        <dbReference type="ARBA" id="ARBA00022614"/>
    </source>
</evidence>
<dbReference type="FunFam" id="3.80.10.10:FF:001164">
    <property type="entry name" value="GH01279p"/>
    <property type="match status" value="1"/>
</dbReference>
<dbReference type="Pfam" id="PF13855">
    <property type="entry name" value="LRR_8"/>
    <property type="match status" value="2"/>
</dbReference>
<dbReference type="SUPFAM" id="SSF56112">
    <property type="entry name" value="Protein kinase-like (PK-like)"/>
    <property type="match status" value="1"/>
</dbReference>
<dbReference type="eggNOG" id="KOG0192">
    <property type="taxonomic scope" value="Eukaryota"/>
</dbReference>
<evidence type="ECO:0000256" key="5">
    <source>
        <dbReference type="ARBA" id="ARBA00022777"/>
    </source>
</evidence>
<dbReference type="PANTHER" id="PTHR48056:SF81">
    <property type="entry name" value="RECEPTOR PROTEIN-TYROSINE KINASE CEPR1"/>
    <property type="match status" value="1"/>
</dbReference>
<feature type="region of interest" description="Disordered" evidence="7">
    <location>
        <begin position="1225"/>
        <end position="1251"/>
    </location>
</feature>
<dbReference type="InterPro" id="IPR050647">
    <property type="entry name" value="Plant_LRR-RLKs"/>
</dbReference>
<dbReference type="InterPro" id="IPR032675">
    <property type="entry name" value="LRR_dom_sf"/>
</dbReference>
<dbReference type="PROSITE" id="PS50011">
    <property type="entry name" value="PROTEIN_KINASE_DOM"/>
    <property type="match status" value="1"/>
</dbReference>
<dbReference type="InterPro" id="IPR026906">
    <property type="entry name" value="LRR_5"/>
</dbReference>
<feature type="compositionally biased region" description="Polar residues" evidence="7">
    <location>
        <begin position="1237"/>
        <end position="1251"/>
    </location>
</feature>
<dbReference type="InterPro" id="IPR001611">
    <property type="entry name" value="Leu-rich_rpt"/>
</dbReference>
<dbReference type="SUPFAM" id="SSF52058">
    <property type="entry name" value="L domain-like"/>
    <property type="match status" value="1"/>
</dbReference>
<reference evidence="11" key="1">
    <citation type="submission" date="2009-08" db="EMBL/GenBank/DDBJ databases">
        <title>Annotation of Salpingoeca rosetta.</title>
        <authorList>
            <consortium name="The Broad Institute Genome Sequencing Platform"/>
            <person name="Russ C."/>
            <person name="Cuomo C."/>
            <person name="Burger G."/>
            <person name="Gray M.W."/>
            <person name="Holland P.W.H."/>
            <person name="King N."/>
            <person name="Lang F.B.F."/>
            <person name="Roger A.J."/>
            <person name="Ruiz-Trillo I."/>
            <person name="Young S.K."/>
            <person name="Zeng Q."/>
            <person name="Gargeya S."/>
            <person name="Alvarado L."/>
            <person name="Berlin A."/>
            <person name="Chapman S.B."/>
            <person name="Chen Z."/>
            <person name="Freedman E."/>
            <person name="Gellesch M."/>
            <person name="Goldberg J."/>
            <person name="Griggs A."/>
            <person name="Gujja S."/>
            <person name="Heilman E."/>
            <person name="Heiman D."/>
            <person name="Howarth C."/>
            <person name="Mehta T."/>
            <person name="Neiman D."/>
            <person name="Pearson M."/>
            <person name="Roberts A."/>
            <person name="Saif S."/>
            <person name="Shea T."/>
            <person name="Shenoy N."/>
            <person name="Sisk P."/>
            <person name="Stolte C."/>
            <person name="Sykes S."/>
            <person name="White J."/>
            <person name="Yandava C."/>
            <person name="Haas B."/>
            <person name="Nusbaum C."/>
            <person name="Birren B."/>
        </authorList>
    </citation>
    <scope>NUCLEOTIDE SEQUENCE [LARGE SCALE GENOMIC DNA]</scope>
    <source>
        <strain evidence="11">ATCC 50818</strain>
    </source>
</reference>
<dbReference type="FunFam" id="3.30.200.20:FF:000180">
    <property type="entry name" value="serine/threonine-protein kinase STY46-like"/>
    <property type="match status" value="1"/>
</dbReference>
<dbReference type="Proteomes" id="UP000007799">
    <property type="component" value="Unassembled WGS sequence"/>
</dbReference>
<dbReference type="SMART" id="SM00364">
    <property type="entry name" value="LRR_BAC"/>
    <property type="match status" value="4"/>
</dbReference>
<keyword evidence="4" id="KW-0547">Nucleotide-binding</keyword>
<dbReference type="InterPro" id="IPR003591">
    <property type="entry name" value="Leu-rich_rpt_typical-subtyp"/>
</dbReference>
<evidence type="ECO:0000256" key="9">
    <source>
        <dbReference type="SAM" id="SignalP"/>
    </source>
</evidence>
<feature type="chain" id="PRO_5003288681" evidence="9">
    <location>
        <begin position="22"/>
        <end position="1382"/>
    </location>
</feature>
<protein>
    <submittedName>
        <fullName evidence="11">TKL protein kinase</fullName>
    </submittedName>
</protein>
<dbReference type="GO" id="GO:0005524">
    <property type="term" value="F:ATP binding"/>
    <property type="evidence" value="ECO:0007669"/>
    <property type="project" value="UniProtKB-KW"/>
</dbReference>
<dbReference type="GO" id="GO:0004672">
    <property type="term" value="F:protein kinase activity"/>
    <property type="evidence" value="ECO:0007669"/>
    <property type="project" value="InterPro"/>
</dbReference>
<feature type="compositionally biased region" description="Polar residues" evidence="7">
    <location>
        <begin position="184"/>
        <end position="198"/>
    </location>
</feature>
<feature type="signal peptide" evidence="9">
    <location>
        <begin position="1"/>
        <end position="21"/>
    </location>
</feature>
<dbReference type="InterPro" id="IPR011009">
    <property type="entry name" value="Kinase-like_dom_sf"/>
</dbReference>
<dbReference type="EMBL" id="GL832977">
    <property type="protein sequence ID" value="EGD77312.1"/>
    <property type="molecule type" value="Genomic_DNA"/>
</dbReference>
<keyword evidence="6" id="KW-0067">ATP-binding</keyword>
<dbReference type="KEGG" id="sre:PTSG_08407"/>
<evidence type="ECO:0000256" key="4">
    <source>
        <dbReference type="ARBA" id="ARBA00022741"/>
    </source>
</evidence>
<dbReference type="Gene3D" id="3.80.10.10">
    <property type="entry name" value="Ribonuclease Inhibitor"/>
    <property type="match status" value="3"/>
</dbReference>
<evidence type="ECO:0000256" key="3">
    <source>
        <dbReference type="ARBA" id="ARBA00022737"/>
    </source>
</evidence>
<keyword evidence="12" id="KW-1185">Reference proteome</keyword>
<dbReference type="SMART" id="SM00220">
    <property type="entry name" value="S_TKc"/>
    <property type="match status" value="1"/>
</dbReference>
<dbReference type="SMART" id="SM00369">
    <property type="entry name" value="LRR_TYP"/>
    <property type="match status" value="13"/>
</dbReference>
<dbReference type="InterPro" id="IPR000719">
    <property type="entry name" value="Prot_kinase_dom"/>
</dbReference>